<evidence type="ECO:0000313" key="3">
    <source>
        <dbReference type="EMBL" id="GAA3957926.1"/>
    </source>
</evidence>
<accession>A0ABP7P182</accession>
<keyword evidence="4" id="KW-1185">Reference proteome</keyword>
<feature type="compositionally biased region" description="Low complexity" evidence="1">
    <location>
        <begin position="395"/>
        <end position="404"/>
    </location>
</feature>
<reference evidence="4" key="1">
    <citation type="journal article" date="2019" name="Int. J. Syst. Evol. Microbiol.">
        <title>The Global Catalogue of Microorganisms (GCM) 10K type strain sequencing project: providing services to taxonomists for standard genome sequencing and annotation.</title>
        <authorList>
            <consortium name="The Broad Institute Genomics Platform"/>
            <consortium name="The Broad Institute Genome Sequencing Center for Infectious Disease"/>
            <person name="Wu L."/>
            <person name="Ma J."/>
        </authorList>
    </citation>
    <scope>NUCLEOTIDE SEQUENCE [LARGE SCALE GENOMIC DNA]</scope>
    <source>
        <strain evidence="4">JCM 17027</strain>
    </source>
</reference>
<evidence type="ECO:0000259" key="2">
    <source>
        <dbReference type="Pfam" id="PF01926"/>
    </source>
</evidence>
<feature type="domain" description="G" evidence="2">
    <location>
        <begin position="54"/>
        <end position="137"/>
    </location>
</feature>
<dbReference type="Proteomes" id="UP001500034">
    <property type="component" value="Unassembled WGS sequence"/>
</dbReference>
<proteinExistence type="predicted"/>
<gene>
    <name evidence="3" type="ORF">GCM10022384_08660</name>
</gene>
<name>A0ABP7P182_9ACTN</name>
<organism evidence="3 4">
    <name type="scientific">Streptomyces marokkonensis</name>
    <dbReference type="NCBI Taxonomy" id="324855"/>
    <lineage>
        <taxon>Bacteria</taxon>
        <taxon>Bacillati</taxon>
        <taxon>Actinomycetota</taxon>
        <taxon>Actinomycetes</taxon>
        <taxon>Kitasatosporales</taxon>
        <taxon>Streptomycetaceae</taxon>
        <taxon>Streptomyces</taxon>
    </lineage>
</organism>
<comment type="caution">
    <text evidence="3">The sequence shown here is derived from an EMBL/GenBank/DDBJ whole genome shotgun (WGS) entry which is preliminary data.</text>
</comment>
<evidence type="ECO:0000313" key="4">
    <source>
        <dbReference type="Proteomes" id="UP001500034"/>
    </source>
</evidence>
<dbReference type="InterPro" id="IPR006073">
    <property type="entry name" value="GTP-bd"/>
</dbReference>
<dbReference type="SUPFAM" id="SSF52540">
    <property type="entry name" value="P-loop containing nucleoside triphosphate hydrolases"/>
    <property type="match status" value="1"/>
</dbReference>
<dbReference type="RefSeq" id="WP_345589332.1">
    <property type="nucleotide sequence ID" value="NZ_BAABCQ010000010.1"/>
</dbReference>
<feature type="region of interest" description="Disordered" evidence="1">
    <location>
        <begin position="376"/>
        <end position="404"/>
    </location>
</feature>
<evidence type="ECO:0000256" key="1">
    <source>
        <dbReference type="SAM" id="MobiDB-lite"/>
    </source>
</evidence>
<protein>
    <recommendedName>
        <fullName evidence="2">G domain-containing protein</fullName>
    </recommendedName>
</protein>
<dbReference type="Pfam" id="PF01926">
    <property type="entry name" value="MMR_HSR1"/>
    <property type="match status" value="1"/>
</dbReference>
<dbReference type="InterPro" id="IPR027417">
    <property type="entry name" value="P-loop_NTPase"/>
</dbReference>
<sequence>MTTDTAPVDTSGIEDRPSARVLALSARAEDVLYAHPRTRSLVADLPRADTSPLRIALLGPYSAGKSTLVAALLRLPAADVGALVDAAPKTHEATPYEWDGATLVDLPGTLSGDDEHSETARRGVRGADALMIVTTSELPGEAETGAILEALGPDGFADRSVVVVNKMNAENSDRDVVLGEIRARLGPFADRVPVVPTDARDYVDALNDPSLSAADRSALVTDSGIDALTAELRRVVAPGVEGVRPGAQAFELLRVLADAERRWELDGEELGAARTARKAAEVIAAARELVLSALDREGGVVADRVTTAGDRAAAEVSDKDGTVPDRVVRAVRDELEAARGDFDAKFLSSVRTAFDVLVGEYGTGLPEPGPWVNDVEAPGTTPAASPKEASPLAQAGKKAATKGLKTGAGKAGEWLGKVKDGGHGPGSAAAAVVDKLSKYGVGQKILDAGGKVTDGAGKFKPWGKTKAAGKVAGAAGKAQWALAVMGPLTDLAGVAREQGEWMAVKKQRQKIRDHFAEQASAQREVLTDAGTRYLSAWIALVEQSLGGLTERGARIDTEREAALRAIGELREEAVRLAGQAL</sequence>
<dbReference type="Gene3D" id="3.40.50.300">
    <property type="entry name" value="P-loop containing nucleotide triphosphate hydrolases"/>
    <property type="match status" value="1"/>
</dbReference>
<dbReference type="EMBL" id="BAABCQ010000010">
    <property type="protein sequence ID" value="GAA3957926.1"/>
    <property type="molecule type" value="Genomic_DNA"/>
</dbReference>